<gene>
    <name evidence="1" type="ORF">DSO57_1005601</name>
</gene>
<protein>
    <submittedName>
        <fullName evidence="1">Uncharacterized protein</fullName>
    </submittedName>
</protein>
<evidence type="ECO:0000313" key="2">
    <source>
        <dbReference type="Proteomes" id="UP001165960"/>
    </source>
</evidence>
<accession>A0ACC2RMW6</accession>
<sequence length="541" mass="61375">MELQRGGYLITVSSIGASRVCDQCKASHHKCNPAVPTCSHCLSIGGKCTRSRPIFDKRINNKLLRGGWKLMVKKTASSTWQQVVETYSASPMVRFYLRRFVMPLVLLLPKPKLANEILQLSTQLTQPHYSFKKMSLQIQYSALQIQDTFNAATKAFFHFFNPFCPLFSEEAFLSLPRSPTLRRLVIQIGLERMPQTDLTSAAMTALNITTDDILHLPNSLDSLQCLLLVNIGVKLPSIQKIQFGIFCMRDRLIPLLGLHVNQPSSPHWLERTLALHMASVGIYHEIIGQYTRWTKTTWFKTSDCHLNPKFLPEKTNMNHFPHISDRIHFIASQAIYHSFTIVAALAKEHERALERRTTGLEFANTVYKHLNLLKKNFMWGGSNLSHLATIAGHKTLLIQSRLSLTLRYNNDCLEILKMASHIPEPPSDPISHTSIIRTTSDFFQRGLNICFSSNHLISTLTPAPFGLDYILALIPSLAFILAHYKSFKANFGTVDRLRDELSKTIGLLKRGLHKPFFHARAKSYLGILDSFTKTHNIPTTQ</sequence>
<keyword evidence="2" id="KW-1185">Reference proteome</keyword>
<dbReference type="EMBL" id="QTSX02007115">
    <property type="protein sequence ID" value="KAJ9051311.1"/>
    <property type="molecule type" value="Genomic_DNA"/>
</dbReference>
<comment type="caution">
    <text evidence="1">The sequence shown here is derived from an EMBL/GenBank/DDBJ whole genome shotgun (WGS) entry which is preliminary data.</text>
</comment>
<proteinExistence type="predicted"/>
<name>A0ACC2RMW6_9FUNG</name>
<evidence type="ECO:0000313" key="1">
    <source>
        <dbReference type="EMBL" id="KAJ9051311.1"/>
    </source>
</evidence>
<organism evidence="1 2">
    <name type="scientific">Entomophthora muscae</name>
    <dbReference type="NCBI Taxonomy" id="34485"/>
    <lineage>
        <taxon>Eukaryota</taxon>
        <taxon>Fungi</taxon>
        <taxon>Fungi incertae sedis</taxon>
        <taxon>Zoopagomycota</taxon>
        <taxon>Entomophthoromycotina</taxon>
        <taxon>Entomophthoromycetes</taxon>
        <taxon>Entomophthorales</taxon>
        <taxon>Entomophthoraceae</taxon>
        <taxon>Entomophthora</taxon>
    </lineage>
</organism>
<reference evidence="1" key="1">
    <citation type="submission" date="2022-04" db="EMBL/GenBank/DDBJ databases">
        <title>Genome of the entomopathogenic fungus Entomophthora muscae.</title>
        <authorList>
            <person name="Elya C."/>
            <person name="Lovett B.R."/>
            <person name="Lee E."/>
            <person name="Macias A.M."/>
            <person name="Hajek A.E."/>
            <person name="De Bivort B.L."/>
            <person name="Kasson M.T."/>
            <person name="De Fine Licht H.H."/>
            <person name="Stajich J.E."/>
        </authorList>
    </citation>
    <scope>NUCLEOTIDE SEQUENCE</scope>
    <source>
        <strain evidence="1">Berkeley</strain>
    </source>
</reference>
<dbReference type="Proteomes" id="UP001165960">
    <property type="component" value="Unassembled WGS sequence"/>
</dbReference>